<evidence type="ECO:0000313" key="2">
    <source>
        <dbReference type="EMBL" id="MEN3238722.1"/>
    </source>
</evidence>
<name>A0ABV0A685_9HYPH</name>
<organism evidence="2 3">
    <name type="scientific">Methylobacterium ajmalii</name>
    <dbReference type="NCBI Taxonomy" id="2738439"/>
    <lineage>
        <taxon>Bacteria</taxon>
        <taxon>Pseudomonadati</taxon>
        <taxon>Pseudomonadota</taxon>
        <taxon>Alphaproteobacteria</taxon>
        <taxon>Hyphomicrobiales</taxon>
        <taxon>Methylobacteriaceae</taxon>
        <taxon>Methylobacterium</taxon>
    </lineage>
</organism>
<dbReference type="SUPFAM" id="SSF47598">
    <property type="entry name" value="Ribbon-helix-helix"/>
    <property type="match status" value="1"/>
</dbReference>
<dbReference type="RefSeq" id="WP_298963783.1">
    <property type="nucleotide sequence ID" value="NZ_JAQYXP010000007.1"/>
</dbReference>
<dbReference type="InterPro" id="IPR013321">
    <property type="entry name" value="Arc_rbn_hlx_hlx"/>
</dbReference>
<dbReference type="Pfam" id="PF22513">
    <property type="entry name" value="FitA-like_RHH"/>
    <property type="match status" value="1"/>
</dbReference>
<protein>
    <submittedName>
        <fullName evidence="2">Plasmid stabilization protein</fullName>
    </submittedName>
</protein>
<accession>A0ABV0A685</accession>
<gene>
    <name evidence="2" type="ORF">PUR29_35380</name>
</gene>
<reference evidence="2 3" key="1">
    <citation type="journal article" date="2023" name="PLoS ONE">
        <title>Complete genome assembly of Hawai'i environmental nontuberculous mycobacteria reveals unexpected co-isolation with methylobacteria.</title>
        <authorList>
            <person name="Hendrix J."/>
            <person name="Epperson L.E."/>
            <person name="Tong E.I."/>
            <person name="Chan Y.L."/>
            <person name="Hasan N.A."/>
            <person name="Dawrs S.N."/>
            <person name="Norton G.J."/>
            <person name="Virdi R."/>
            <person name="Crooks J.L."/>
            <person name="Chan E.D."/>
            <person name="Honda J.R."/>
            <person name="Strong M."/>
        </authorList>
    </citation>
    <scope>NUCLEOTIDE SEQUENCE [LARGE SCALE GENOMIC DNA]</scope>
    <source>
        <strain evidence="2 3">NJH_HI04-1</strain>
    </source>
</reference>
<proteinExistence type="predicted"/>
<sequence>MAVMTIRNIDDAIKTRLRVRAAMHGRSMEDEARDILRSALSTEIPRPGSLGKSIHDRFAALGGVDLPEIPRESAREPISFDE</sequence>
<dbReference type="InterPro" id="IPR010985">
    <property type="entry name" value="Ribbon_hlx_hlx"/>
</dbReference>
<evidence type="ECO:0000259" key="1">
    <source>
        <dbReference type="Pfam" id="PF22513"/>
    </source>
</evidence>
<comment type="caution">
    <text evidence="2">The sequence shown here is derived from an EMBL/GenBank/DDBJ whole genome shotgun (WGS) entry which is preliminary data.</text>
</comment>
<dbReference type="InterPro" id="IPR053853">
    <property type="entry name" value="FitA-like_RHH"/>
</dbReference>
<dbReference type="Gene3D" id="1.10.1220.10">
    <property type="entry name" value="Met repressor-like"/>
    <property type="match status" value="1"/>
</dbReference>
<evidence type="ECO:0000313" key="3">
    <source>
        <dbReference type="Proteomes" id="UP001407347"/>
    </source>
</evidence>
<feature type="domain" description="Antitoxin FitA-like ribbon-helix-helix" evidence="1">
    <location>
        <begin position="2"/>
        <end position="40"/>
    </location>
</feature>
<dbReference type="EMBL" id="JAQYXP010000007">
    <property type="protein sequence ID" value="MEN3238722.1"/>
    <property type="molecule type" value="Genomic_DNA"/>
</dbReference>
<dbReference type="Proteomes" id="UP001407347">
    <property type="component" value="Unassembled WGS sequence"/>
</dbReference>
<keyword evidence="3" id="KW-1185">Reference proteome</keyword>